<organism evidence="6 7">
    <name type="scientific">Rhizobium meliloti</name>
    <name type="common">Ensifer meliloti</name>
    <name type="synonym">Sinorhizobium meliloti</name>
    <dbReference type="NCBI Taxonomy" id="382"/>
    <lineage>
        <taxon>Bacteria</taxon>
        <taxon>Pseudomonadati</taxon>
        <taxon>Pseudomonadota</taxon>
        <taxon>Alphaproteobacteria</taxon>
        <taxon>Hyphomicrobiales</taxon>
        <taxon>Rhizobiaceae</taxon>
        <taxon>Sinorhizobium/Ensifer group</taxon>
        <taxon>Sinorhizobium</taxon>
    </lineage>
</organism>
<dbReference type="AlphaFoldDB" id="A0A2J0YXF6"/>
<proteinExistence type="inferred from homology"/>
<reference evidence="6 7" key="1">
    <citation type="submission" date="2017-06" db="EMBL/GenBank/DDBJ databases">
        <title>Ensifer strains isolated from leguminous trees and herbs display diverse denitrification phenotypes with some acting as strong N2O sinks.</title>
        <authorList>
            <person name="Woliy K."/>
            <person name="Mania D."/>
            <person name="Bakken L.R."/>
            <person name="Frostegard A."/>
        </authorList>
    </citation>
    <scope>NUCLEOTIDE SEQUENCE [LARGE SCALE GENOMIC DNA]</scope>
    <source>
        <strain evidence="6 7">AC50a</strain>
    </source>
</reference>
<gene>
    <name evidence="6" type="ORF">CEJ86_24350</name>
</gene>
<keyword evidence="3" id="KW-0862">Zinc</keyword>
<dbReference type="Gene3D" id="3.90.1590.10">
    <property type="entry name" value="glutathione-dependent formaldehyde- activating enzyme (gfa)"/>
    <property type="match status" value="1"/>
</dbReference>
<keyword evidence="2" id="KW-0479">Metal-binding</keyword>
<evidence type="ECO:0000313" key="6">
    <source>
        <dbReference type="EMBL" id="PJR12951.1"/>
    </source>
</evidence>
<dbReference type="PROSITE" id="PS51891">
    <property type="entry name" value="CENP_V_GFA"/>
    <property type="match status" value="1"/>
</dbReference>
<dbReference type="GO" id="GO:0046872">
    <property type="term" value="F:metal ion binding"/>
    <property type="evidence" value="ECO:0007669"/>
    <property type="project" value="UniProtKB-KW"/>
</dbReference>
<dbReference type="PANTHER" id="PTHR33337:SF40">
    <property type="entry name" value="CENP-V_GFA DOMAIN-CONTAINING PROTEIN-RELATED"/>
    <property type="match status" value="1"/>
</dbReference>
<feature type="domain" description="CENP-V/GFA" evidence="5">
    <location>
        <begin position="8"/>
        <end position="107"/>
    </location>
</feature>
<keyword evidence="4" id="KW-0456">Lyase</keyword>
<sequence length="153" mass="16917">MSAGELPWQGGCRCGEVRIKVSAQPLLTMACHCTGCQRMTGSAFSLSVAIPSEGFEVTRGEPVIGGLHGATRHYFCPHCMSWMFTRPEGMDWFVNLRATMLDDPSWCRPFIETWTSEKLPWVSTSAVHGYAALPPLEDYEQLLADYAGHSEGD</sequence>
<accession>A0A2J0YXF6</accession>
<dbReference type="PANTHER" id="PTHR33337">
    <property type="entry name" value="GFA DOMAIN-CONTAINING PROTEIN"/>
    <property type="match status" value="1"/>
</dbReference>
<dbReference type="RefSeq" id="WP_100673780.1">
    <property type="nucleotide sequence ID" value="NZ_NJGD01000013.1"/>
</dbReference>
<evidence type="ECO:0000313" key="7">
    <source>
        <dbReference type="Proteomes" id="UP000231987"/>
    </source>
</evidence>
<evidence type="ECO:0000259" key="5">
    <source>
        <dbReference type="PROSITE" id="PS51891"/>
    </source>
</evidence>
<name>A0A2J0YXF6_RHIML</name>
<evidence type="ECO:0000256" key="1">
    <source>
        <dbReference type="ARBA" id="ARBA00005495"/>
    </source>
</evidence>
<dbReference type="InterPro" id="IPR011057">
    <property type="entry name" value="Mss4-like_sf"/>
</dbReference>
<evidence type="ECO:0000256" key="2">
    <source>
        <dbReference type="ARBA" id="ARBA00022723"/>
    </source>
</evidence>
<dbReference type="Proteomes" id="UP000231987">
    <property type="component" value="Unassembled WGS sequence"/>
</dbReference>
<evidence type="ECO:0000256" key="4">
    <source>
        <dbReference type="ARBA" id="ARBA00023239"/>
    </source>
</evidence>
<dbReference type="SUPFAM" id="SSF51316">
    <property type="entry name" value="Mss4-like"/>
    <property type="match status" value="1"/>
</dbReference>
<comment type="caution">
    <text evidence="6">The sequence shown here is derived from an EMBL/GenBank/DDBJ whole genome shotgun (WGS) entry which is preliminary data.</text>
</comment>
<comment type="similarity">
    <text evidence="1">Belongs to the Gfa family.</text>
</comment>
<dbReference type="InterPro" id="IPR006913">
    <property type="entry name" value="CENP-V/GFA"/>
</dbReference>
<dbReference type="Pfam" id="PF04828">
    <property type="entry name" value="GFA"/>
    <property type="match status" value="1"/>
</dbReference>
<dbReference type="GO" id="GO:0016846">
    <property type="term" value="F:carbon-sulfur lyase activity"/>
    <property type="evidence" value="ECO:0007669"/>
    <property type="project" value="InterPro"/>
</dbReference>
<dbReference type="EMBL" id="NJGD01000013">
    <property type="protein sequence ID" value="PJR12951.1"/>
    <property type="molecule type" value="Genomic_DNA"/>
</dbReference>
<protein>
    <submittedName>
        <fullName evidence="6">Aldehyde-activating protein</fullName>
    </submittedName>
</protein>
<evidence type="ECO:0000256" key="3">
    <source>
        <dbReference type="ARBA" id="ARBA00022833"/>
    </source>
</evidence>